<evidence type="ECO:0000256" key="1">
    <source>
        <dbReference type="ARBA" id="ARBA00001947"/>
    </source>
</evidence>
<proteinExistence type="predicted"/>
<dbReference type="RefSeq" id="WP_134356651.1">
    <property type="nucleotide sequence ID" value="NZ_CP038033.1"/>
</dbReference>
<dbReference type="InterPro" id="IPR053138">
    <property type="entry name" value="N-alpha-Ac-DABA_deacetylase"/>
</dbReference>
<keyword evidence="6" id="KW-0732">Signal</keyword>
<dbReference type="OrthoDB" id="9782876at2"/>
<evidence type="ECO:0000256" key="3">
    <source>
        <dbReference type="ARBA" id="ARBA00022801"/>
    </source>
</evidence>
<dbReference type="GO" id="GO:0046872">
    <property type="term" value="F:metal ion binding"/>
    <property type="evidence" value="ECO:0007669"/>
    <property type="project" value="UniProtKB-KW"/>
</dbReference>
<feature type="chain" id="PRO_5020421140" evidence="6">
    <location>
        <begin position="44"/>
        <end position="426"/>
    </location>
</feature>
<sequence length="426" mass="46265">MEEHIKTHSWLPQGIKGRTRHLPYRLFFSHLLLSLAIALPAAATTPQKVVDPRTQAPPSLKQMATGSQETPLPEEEPILKKDTATKSSLQLLKETIGPGTKKRIFWNLGYTFEGVPVSAPVLVVNGDSAGPTLCLTAALHGDEINGIAMVHRAIDDLEPGQLSGAVIGVPIVNLYGYRRSSRYLPDRRDLNRHFPGSPHGSSAARIAHSFFQQVITHCDALVDLHTGSFHRTNLPQVRADLSHPKILELAYGFGGVAVVHSEGISGTLRRAATEIGIPSITLEAGEPKRLQLREVNQGLKGINSLMKKLGLLKGAKTESVPKAVFHQTKWIRTHRAGILLSNVQLGEPIKAGQQLGIITDPITNQETAIVSPYDGRILGMALNQVTIPGYAAYHIGIKANKPRTTEETSDHVAAKHKAPDYSDGEE</sequence>
<reference evidence="8 9" key="1">
    <citation type="submission" date="2019-03" db="EMBL/GenBank/DDBJ databases">
        <title>The genome sequence of Nitrosococcus wardiae strain D1FHST reveals the archetypal metabolic capacity of ammonia-oxidizing Gammaproteobacteria.</title>
        <authorList>
            <person name="Wang L."/>
            <person name="Lim C.K."/>
            <person name="Hanson T.E."/>
            <person name="Dang H."/>
            <person name="Klotz M.G."/>
        </authorList>
    </citation>
    <scope>NUCLEOTIDE SEQUENCE [LARGE SCALE GENOMIC DNA]</scope>
    <source>
        <strain evidence="8 9">D1FHS</strain>
    </source>
</reference>
<evidence type="ECO:0000256" key="4">
    <source>
        <dbReference type="ARBA" id="ARBA00022833"/>
    </source>
</evidence>
<dbReference type="SUPFAM" id="SSF53187">
    <property type="entry name" value="Zn-dependent exopeptidases"/>
    <property type="match status" value="1"/>
</dbReference>
<dbReference type="EMBL" id="CP038033">
    <property type="protein sequence ID" value="QBQ53639.1"/>
    <property type="molecule type" value="Genomic_DNA"/>
</dbReference>
<keyword evidence="3" id="KW-0378">Hydrolase</keyword>
<evidence type="ECO:0000256" key="6">
    <source>
        <dbReference type="SAM" id="SignalP"/>
    </source>
</evidence>
<dbReference type="PANTHER" id="PTHR37326">
    <property type="entry name" value="BLL3975 PROTEIN"/>
    <property type="match status" value="1"/>
</dbReference>
<evidence type="ECO:0000313" key="8">
    <source>
        <dbReference type="EMBL" id="QBQ53639.1"/>
    </source>
</evidence>
<keyword evidence="2" id="KW-0479">Metal-binding</keyword>
<evidence type="ECO:0000256" key="5">
    <source>
        <dbReference type="SAM" id="MobiDB-lite"/>
    </source>
</evidence>
<dbReference type="AlphaFoldDB" id="A0A4P7BWN8"/>
<dbReference type="GO" id="GO:0016788">
    <property type="term" value="F:hydrolase activity, acting on ester bonds"/>
    <property type="evidence" value="ECO:0007669"/>
    <property type="project" value="InterPro"/>
</dbReference>
<feature type="domain" description="Succinylglutamate desuccinylase/Aspartoacylase catalytic" evidence="7">
    <location>
        <begin position="129"/>
        <end position="307"/>
    </location>
</feature>
<feature type="compositionally biased region" description="Basic and acidic residues" evidence="5">
    <location>
        <begin position="403"/>
        <end position="420"/>
    </location>
</feature>
<dbReference type="InterPro" id="IPR055438">
    <property type="entry name" value="AstE_AspA_cat"/>
</dbReference>
<dbReference type="KEGG" id="nwr:E3U44_03295"/>
<keyword evidence="9" id="KW-1185">Reference proteome</keyword>
<feature type="region of interest" description="Disordered" evidence="5">
    <location>
        <begin position="402"/>
        <end position="426"/>
    </location>
</feature>
<dbReference type="PANTHER" id="PTHR37326:SF2">
    <property type="entry name" value="SUCCINYLGLUTAMATE DESUCCINYLASE_ASPARTOACYLASE FAMILY PROTEIN"/>
    <property type="match status" value="1"/>
</dbReference>
<dbReference type="Pfam" id="PF24827">
    <property type="entry name" value="AstE_AspA_cat"/>
    <property type="match status" value="1"/>
</dbReference>
<dbReference type="CDD" id="cd06251">
    <property type="entry name" value="M14_ASTE_ASPA-like"/>
    <property type="match status" value="1"/>
</dbReference>
<evidence type="ECO:0000313" key="9">
    <source>
        <dbReference type="Proteomes" id="UP000294325"/>
    </source>
</evidence>
<protein>
    <submittedName>
        <fullName evidence="8">Succinylglutamate desuccinylase/aspartoacylase family protein</fullName>
    </submittedName>
</protein>
<comment type="cofactor">
    <cofactor evidence="1">
        <name>Zn(2+)</name>
        <dbReference type="ChEBI" id="CHEBI:29105"/>
    </cofactor>
</comment>
<gene>
    <name evidence="8" type="ORF">E3U44_03295</name>
</gene>
<name>A0A4P7BWN8_9GAMM</name>
<dbReference type="Proteomes" id="UP000294325">
    <property type="component" value="Chromosome"/>
</dbReference>
<feature type="region of interest" description="Disordered" evidence="5">
    <location>
        <begin position="46"/>
        <end position="75"/>
    </location>
</feature>
<accession>A0A4P7BWN8</accession>
<keyword evidence="4" id="KW-0862">Zinc</keyword>
<evidence type="ECO:0000256" key="2">
    <source>
        <dbReference type="ARBA" id="ARBA00022723"/>
    </source>
</evidence>
<feature type="signal peptide" evidence="6">
    <location>
        <begin position="1"/>
        <end position="43"/>
    </location>
</feature>
<dbReference type="Gene3D" id="3.40.630.10">
    <property type="entry name" value="Zn peptidases"/>
    <property type="match status" value="1"/>
</dbReference>
<organism evidence="8 9">
    <name type="scientific">Nitrosococcus wardiae</name>
    <dbReference type="NCBI Taxonomy" id="1814290"/>
    <lineage>
        <taxon>Bacteria</taxon>
        <taxon>Pseudomonadati</taxon>
        <taxon>Pseudomonadota</taxon>
        <taxon>Gammaproteobacteria</taxon>
        <taxon>Chromatiales</taxon>
        <taxon>Chromatiaceae</taxon>
        <taxon>Nitrosococcus</taxon>
    </lineage>
</organism>
<evidence type="ECO:0000259" key="7">
    <source>
        <dbReference type="Pfam" id="PF24827"/>
    </source>
</evidence>